<feature type="transmembrane region" description="Helical" evidence="6">
    <location>
        <begin position="107"/>
        <end position="127"/>
    </location>
</feature>
<dbReference type="AlphaFoldDB" id="A0A803MQ57"/>
<dbReference type="OrthoDB" id="9984778at2759"/>
<evidence type="ECO:0000256" key="4">
    <source>
        <dbReference type="PROSITE-ProRule" id="PRU00175"/>
    </source>
</evidence>
<dbReference type="GeneID" id="110729088"/>
<evidence type="ECO:0000256" key="3">
    <source>
        <dbReference type="ARBA" id="ARBA00022833"/>
    </source>
</evidence>
<organism evidence="8 9">
    <name type="scientific">Chenopodium quinoa</name>
    <name type="common">Quinoa</name>
    <dbReference type="NCBI Taxonomy" id="63459"/>
    <lineage>
        <taxon>Eukaryota</taxon>
        <taxon>Viridiplantae</taxon>
        <taxon>Streptophyta</taxon>
        <taxon>Embryophyta</taxon>
        <taxon>Tracheophyta</taxon>
        <taxon>Spermatophyta</taxon>
        <taxon>Magnoliopsida</taxon>
        <taxon>eudicotyledons</taxon>
        <taxon>Gunneridae</taxon>
        <taxon>Pentapetalae</taxon>
        <taxon>Caryophyllales</taxon>
        <taxon>Chenopodiaceae</taxon>
        <taxon>Chenopodioideae</taxon>
        <taxon>Atripliceae</taxon>
        <taxon>Chenopodium</taxon>
    </lineage>
</organism>
<dbReference type="Gene3D" id="3.30.40.10">
    <property type="entry name" value="Zinc/RING finger domain, C3HC4 (zinc finger)"/>
    <property type="match status" value="1"/>
</dbReference>
<evidence type="ECO:0000259" key="7">
    <source>
        <dbReference type="PROSITE" id="PS50089"/>
    </source>
</evidence>
<dbReference type="RefSeq" id="XP_021764479.1">
    <property type="nucleotide sequence ID" value="XM_021908787.1"/>
</dbReference>
<feature type="transmembrane region" description="Helical" evidence="6">
    <location>
        <begin position="139"/>
        <end position="161"/>
    </location>
</feature>
<dbReference type="KEGG" id="cqi:110729088"/>
<dbReference type="OMA" id="LLMEHMS"/>
<evidence type="ECO:0000313" key="8">
    <source>
        <dbReference type="EnsemblPlants" id="AUR62033408-RA:cds"/>
    </source>
</evidence>
<feature type="region of interest" description="Disordered" evidence="5">
    <location>
        <begin position="56"/>
        <end position="84"/>
    </location>
</feature>
<feature type="region of interest" description="Disordered" evidence="5">
    <location>
        <begin position="170"/>
        <end position="190"/>
    </location>
</feature>
<protein>
    <recommendedName>
        <fullName evidence="7">RING-type domain-containing protein</fullName>
    </recommendedName>
</protein>
<sequence length="425" mass="47067">MAVSSQEPMQESQADHFPLLMEGHTNHRNDVHVIDIERGGEASSLNISNIEFSHAGNSNNVHRETSGMQAPPSTSPPPTHTITRSSSFVRRNEGIGRRNWSPFNSGFWISTELVFTLSQIIASMTVLYLSRHEHPQAPLFAWVVGYTGGCFASLPVLYWRFLHRNQGAERGALQASQTSPRTNSSSGPNSYVTISLSQPSEQEDHQNAPRTTYESQTMGIATTRIGLIMDHFKMALDCFFAIWFVVGNVWIFGGHASAAEAPNLYRLCIVYLTLSCIGYAMPFILCAMICCCLPCIISVLGIREDLNQVRGASEECINALPTYRFKTKKDEGGTTEETDYNEGGIVAVGTEKERTISGEDAVCCICLASYLDNDELRELPCTHFFHAECVDKWLKITATCPLCKYEIVEKDETPPTPTNTASLQS</sequence>
<dbReference type="PROSITE" id="PS50089">
    <property type="entry name" value="ZF_RING_2"/>
    <property type="match status" value="1"/>
</dbReference>
<dbReference type="Proteomes" id="UP000596660">
    <property type="component" value="Unplaced"/>
</dbReference>
<proteinExistence type="predicted"/>
<evidence type="ECO:0000256" key="5">
    <source>
        <dbReference type="SAM" id="MobiDB-lite"/>
    </source>
</evidence>
<dbReference type="SMART" id="SM00184">
    <property type="entry name" value="RING"/>
    <property type="match status" value="1"/>
</dbReference>
<reference evidence="8" key="2">
    <citation type="submission" date="2021-03" db="UniProtKB">
        <authorList>
            <consortium name="EnsemblPlants"/>
        </authorList>
    </citation>
    <scope>IDENTIFICATION</scope>
</reference>
<dbReference type="PANTHER" id="PTHR46225:SF2">
    <property type="entry name" value="C3H4 TYPE ZINC FINGER PROTEIN"/>
    <property type="match status" value="1"/>
</dbReference>
<feature type="transmembrane region" description="Helical" evidence="6">
    <location>
        <begin position="234"/>
        <end position="252"/>
    </location>
</feature>
<dbReference type="SMR" id="A0A803MQ57"/>
<evidence type="ECO:0000256" key="2">
    <source>
        <dbReference type="ARBA" id="ARBA00022771"/>
    </source>
</evidence>
<gene>
    <name evidence="8" type="primary">LOC110729088</name>
</gene>
<keyword evidence="6" id="KW-1133">Transmembrane helix</keyword>
<keyword evidence="1" id="KW-0479">Metal-binding</keyword>
<evidence type="ECO:0000256" key="1">
    <source>
        <dbReference type="ARBA" id="ARBA00022723"/>
    </source>
</evidence>
<evidence type="ECO:0000313" key="9">
    <source>
        <dbReference type="Proteomes" id="UP000596660"/>
    </source>
</evidence>
<feature type="domain" description="RING-type" evidence="7">
    <location>
        <begin position="363"/>
        <end position="404"/>
    </location>
</feature>
<keyword evidence="6" id="KW-0472">Membrane</keyword>
<dbReference type="EnsemblPlants" id="AUR62033408-RA">
    <property type="protein sequence ID" value="AUR62033408-RA:cds"/>
    <property type="gene ID" value="AUR62033408"/>
</dbReference>
<keyword evidence="9" id="KW-1185">Reference proteome</keyword>
<dbReference type="PANTHER" id="PTHR46225">
    <property type="entry name" value="C3H4 TYPE ZINC FINGER PROTEIN"/>
    <property type="match status" value="1"/>
</dbReference>
<dbReference type="InterPro" id="IPR011016">
    <property type="entry name" value="Znf_RING-CH"/>
</dbReference>
<dbReference type="InterPro" id="IPR001841">
    <property type="entry name" value="Znf_RING"/>
</dbReference>
<keyword evidence="3" id="KW-0862">Zinc</keyword>
<dbReference type="SMART" id="SM00744">
    <property type="entry name" value="RINGv"/>
    <property type="match status" value="1"/>
</dbReference>
<dbReference type="Gramene" id="AUR62033408-RA">
    <property type="protein sequence ID" value="AUR62033408-RA:cds"/>
    <property type="gene ID" value="AUR62033408"/>
</dbReference>
<feature type="compositionally biased region" description="Polar residues" evidence="5">
    <location>
        <begin position="174"/>
        <end position="190"/>
    </location>
</feature>
<dbReference type="Pfam" id="PF13639">
    <property type="entry name" value="zf-RING_2"/>
    <property type="match status" value="1"/>
</dbReference>
<feature type="transmembrane region" description="Helical" evidence="6">
    <location>
        <begin position="264"/>
        <end position="297"/>
    </location>
</feature>
<keyword evidence="6" id="KW-0812">Transmembrane</keyword>
<dbReference type="SUPFAM" id="SSF57850">
    <property type="entry name" value="RING/U-box"/>
    <property type="match status" value="1"/>
</dbReference>
<reference evidence="8" key="1">
    <citation type="journal article" date="2017" name="Nature">
        <title>The genome of Chenopodium quinoa.</title>
        <authorList>
            <person name="Jarvis D.E."/>
            <person name="Ho Y.S."/>
            <person name="Lightfoot D.J."/>
            <person name="Schmoeckel S.M."/>
            <person name="Li B."/>
            <person name="Borm T.J.A."/>
            <person name="Ohyanagi H."/>
            <person name="Mineta K."/>
            <person name="Michell C.T."/>
            <person name="Saber N."/>
            <person name="Kharbatia N.M."/>
            <person name="Rupper R.R."/>
            <person name="Sharp A.R."/>
            <person name="Dally N."/>
            <person name="Boughton B.A."/>
            <person name="Woo Y.H."/>
            <person name="Gao G."/>
            <person name="Schijlen E.G.W.M."/>
            <person name="Guo X."/>
            <person name="Momin A.A."/>
            <person name="Negrao S."/>
            <person name="Al-Babili S."/>
            <person name="Gehring C."/>
            <person name="Roessner U."/>
            <person name="Jung C."/>
            <person name="Murphy K."/>
            <person name="Arold S.T."/>
            <person name="Gojobori T."/>
            <person name="van der Linden C.G."/>
            <person name="van Loo E.N."/>
            <person name="Jellen E.N."/>
            <person name="Maughan P.J."/>
            <person name="Tester M."/>
        </authorList>
    </citation>
    <scope>NUCLEOTIDE SEQUENCE [LARGE SCALE GENOMIC DNA]</scope>
    <source>
        <strain evidence="8">cv. PI 614886</strain>
    </source>
</reference>
<dbReference type="GO" id="GO:0008270">
    <property type="term" value="F:zinc ion binding"/>
    <property type="evidence" value="ECO:0007669"/>
    <property type="project" value="UniProtKB-KW"/>
</dbReference>
<dbReference type="InterPro" id="IPR013083">
    <property type="entry name" value="Znf_RING/FYVE/PHD"/>
</dbReference>
<evidence type="ECO:0000256" key="6">
    <source>
        <dbReference type="SAM" id="Phobius"/>
    </source>
</evidence>
<dbReference type="FunFam" id="3.30.40.10:FF:000348">
    <property type="entry name" value="E3 ubiquitin-protein ligase"/>
    <property type="match status" value="1"/>
</dbReference>
<keyword evidence="2 4" id="KW-0863">Zinc-finger</keyword>
<name>A0A803MQ57_CHEQI</name>
<accession>A0A803MQ57</accession>